<protein>
    <recommendedName>
        <fullName evidence="3">Glucokinase</fullName>
        <ecNumber evidence="2">2.7.1.2</ecNumber>
    </recommendedName>
    <alternativeName>
        <fullName evidence="8">Glucose kinase</fullName>
    </alternativeName>
</protein>
<dbReference type="Proteomes" id="UP000474104">
    <property type="component" value="Unassembled WGS sequence"/>
</dbReference>
<dbReference type="NCBIfam" id="TIGR00744">
    <property type="entry name" value="ROK_glcA_fam"/>
    <property type="match status" value="1"/>
</dbReference>
<evidence type="ECO:0000256" key="2">
    <source>
        <dbReference type="ARBA" id="ARBA00012323"/>
    </source>
</evidence>
<evidence type="ECO:0000256" key="8">
    <source>
        <dbReference type="ARBA" id="ARBA00032386"/>
    </source>
</evidence>
<keyword evidence="7" id="KW-0067">ATP-binding</keyword>
<evidence type="ECO:0000313" key="10">
    <source>
        <dbReference type="EMBL" id="RRK30492.1"/>
    </source>
</evidence>
<reference evidence="9 12" key="2">
    <citation type="submission" date="2019-07" db="EMBL/GenBank/DDBJ databases">
        <title>Draft genome sequences of 15 bacterial species constituting the stable defined intestinal microbiota of the GM15 gnotobiotic mouse model.</title>
        <authorList>
            <person name="Elie C."/>
            <person name="Mathieu A."/>
            <person name="Saliou A."/>
            <person name="Darnaud M."/>
            <person name="Leulier F."/>
            <person name="Tamellini A."/>
        </authorList>
    </citation>
    <scope>NUCLEOTIDE SEQUENCE [LARGE SCALE GENOMIC DNA]</scope>
    <source>
        <strain evidence="12">ASF 502</strain>
        <strain evidence="9">MD300</strain>
    </source>
</reference>
<evidence type="ECO:0000313" key="11">
    <source>
        <dbReference type="Proteomes" id="UP000274920"/>
    </source>
</evidence>
<dbReference type="EMBL" id="VIRB01000159">
    <property type="protein sequence ID" value="NDO72237.1"/>
    <property type="molecule type" value="Genomic_DNA"/>
</dbReference>
<keyword evidence="5" id="KW-0547">Nucleotide-binding</keyword>
<evidence type="ECO:0000313" key="12">
    <source>
        <dbReference type="Proteomes" id="UP000474104"/>
    </source>
</evidence>
<dbReference type="EMBL" id="RHJS01000002">
    <property type="protein sequence ID" value="RRK30492.1"/>
    <property type="molecule type" value="Genomic_DNA"/>
</dbReference>
<dbReference type="HOGENOM" id="CLU_036604_0_1_9"/>
<dbReference type="GO" id="GO:0006096">
    <property type="term" value="P:glycolytic process"/>
    <property type="evidence" value="ECO:0007669"/>
    <property type="project" value="InterPro"/>
</dbReference>
<dbReference type="STRING" id="2044587.C824_03838"/>
<dbReference type="PANTHER" id="PTHR18964">
    <property type="entry name" value="ROK (REPRESSOR, ORF, KINASE) FAMILY"/>
    <property type="match status" value="1"/>
</dbReference>
<dbReference type="Proteomes" id="UP000274920">
    <property type="component" value="Unassembled WGS sequence"/>
</dbReference>
<gene>
    <name evidence="10" type="ORF">EBB54_03185</name>
    <name evidence="9" type="ORF">FMM80_27850</name>
</gene>
<dbReference type="InterPro" id="IPR043129">
    <property type="entry name" value="ATPase_NBD"/>
</dbReference>
<name>N2ACM5_9FIRM</name>
<accession>N2ACM5</accession>
<comment type="similarity">
    <text evidence="1">Belongs to the ROK (NagC/XylR) family.</text>
</comment>
<evidence type="ECO:0000313" key="9">
    <source>
        <dbReference type="EMBL" id="NDO72237.1"/>
    </source>
</evidence>
<dbReference type="InterPro" id="IPR049874">
    <property type="entry name" value="ROK_cs"/>
</dbReference>
<dbReference type="AlphaFoldDB" id="N2ACM5"/>
<evidence type="ECO:0000256" key="3">
    <source>
        <dbReference type="ARBA" id="ARBA00014701"/>
    </source>
</evidence>
<evidence type="ECO:0000256" key="5">
    <source>
        <dbReference type="ARBA" id="ARBA00022741"/>
    </source>
</evidence>
<organism evidence="10 11">
    <name type="scientific">Schaedlerella arabinosiphila</name>
    <dbReference type="NCBI Taxonomy" id="2044587"/>
    <lineage>
        <taxon>Bacteria</taxon>
        <taxon>Bacillati</taxon>
        <taxon>Bacillota</taxon>
        <taxon>Clostridia</taxon>
        <taxon>Lachnospirales</taxon>
        <taxon>Lachnospiraceae</taxon>
        <taxon>Schaedlerella</taxon>
    </lineage>
</organism>
<dbReference type="PANTHER" id="PTHR18964:SF149">
    <property type="entry name" value="BIFUNCTIONAL UDP-N-ACETYLGLUCOSAMINE 2-EPIMERASE_N-ACETYLMANNOSAMINE KINASE"/>
    <property type="match status" value="1"/>
</dbReference>
<dbReference type="GO" id="GO:0004340">
    <property type="term" value="F:glucokinase activity"/>
    <property type="evidence" value="ECO:0007669"/>
    <property type="project" value="UniProtKB-EC"/>
</dbReference>
<dbReference type="GO" id="GO:0005524">
    <property type="term" value="F:ATP binding"/>
    <property type="evidence" value="ECO:0007669"/>
    <property type="project" value="UniProtKB-KW"/>
</dbReference>
<dbReference type="PROSITE" id="PS01125">
    <property type="entry name" value="ROK"/>
    <property type="match status" value="1"/>
</dbReference>
<comment type="caution">
    <text evidence="10">The sequence shown here is derived from an EMBL/GenBank/DDBJ whole genome shotgun (WGS) entry which is preliminary data.</text>
</comment>
<evidence type="ECO:0000256" key="7">
    <source>
        <dbReference type="ARBA" id="ARBA00022840"/>
    </source>
</evidence>
<dbReference type="Gene3D" id="3.30.420.40">
    <property type="match status" value="2"/>
</dbReference>
<proteinExistence type="inferred from homology"/>
<keyword evidence="6 10" id="KW-0418">Kinase</keyword>
<dbReference type="InterPro" id="IPR000600">
    <property type="entry name" value="ROK"/>
</dbReference>
<evidence type="ECO:0000256" key="1">
    <source>
        <dbReference type="ARBA" id="ARBA00006479"/>
    </source>
</evidence>
<evidence type="ECO:0000256" key="6">
    <source>
        <dbReference type="ARBA" id="ARBA00022777"/>
    </source>
</evidence>
<dbReference type="EC" id="2.7.1.2" evidence="2"/>
<reference evidence="10" key="1">
    <citation type="submission" date="2018-10" db="EMBL/GenBank/DDBJ databases">
        <title>Schaedlerella arabinophila gen. nov. sp. nov., isolated from the mouse intestinal tract and comparative analysis with the genome of the closely related altered Schaedler flora strain ASF502.</title>
        <authorList>
            <person name="Miyake S."/>
            <person name="Soh M."/>
            <person name="Seedorf H."/>
        </authorList>
    </citation>
    <scope>NUCLEOTIDE SEQUENCE [LARGE SCALE GENOMIC DNA]</scope>
    <source>
        <strain evidence="10">DSM 106076</strain>
    </source>
</reference>
<dbReference type="eggNOG" id="COG1940">
    <property type="taxonomic scope" value="Bacteria"/>
</dbReference>
<dbReference type="RefSeq" id="WP_004082531.1">
    <property type="nucleotide sequence ID" value="NZ_RHJS01000002.1"/>
</dbReference>
<dbReference type="OrthoDB" id="9810372at2"/>
<sequence>MKQYGFGVDIGGTTCKIGFFDMSGTVLEKWEIKTNTENGGASILDDVAAEVLGKLQEKGIKKEDVQGIGLGVPGPVGSDGTVYKCVNLGWDIFNVETELYKKTGLLVKAGNDANVAALGEMWQGGGKGHEDVVMITLGTGVGGGIIIGGRIVAGHHGAGGEIGHILMREDETQTCGCGKKGHLEQYASATGIVRMAQEKLSGETRETKLNDIRPLTAKDIFDAAKEGDTVALELTDQLCSILATAMSSISCVADPEIFVVGGGVSKAGAFLIEGIKKHFVEKAFHASEGTEIALATLGNDAGMYGCVRLLF</sequence>
<keyword evidence="4 10" id="KW-0808">Transferase</keyword>
<dbReference type="GO" id="GO:0005737">
    <property type="term" value="C:cytoplasm"/>
    <property type="evidence" value="ECO:0007669"/>
    <property type="project" value="InterPro"/>
</dbReference>
<keyword evidence="11" id="KW-1185">Reference proteome</keyword>
<dbReference type="InterPro" id="IPR004654">
    <property type="entry name" value="ROK_glcA"/>
</dbReference>
<dbReference type="Pfam" id="PF00480">
    <property type="entry name" value="ROK"/>
    <property type="match status" value="1"/>
</dbReference>
<dbReference type="SUPFAM" id="SSF53067">
    <property type="entry name" value="Actin-like ATPase domain"/>
    <property type="match status" value="1"/>
</dbReference>
<evidence type="ECO:0000256" key="4">
    <source>
        <dbReference type="ARBA" id="ARBA00022679"/>
    </source>
</evidence>
<accession>A0A426DCL3</accession>